<protein>
    <submittedName>
        <fullName evidence="2">Uncharacterized protein</fullName>
    </submittedName>
</protein>
<feature type="compositionally biased region" description="Basic and acidic residues" evidence="1">
    <location>
        <begin position="70"/>
        <end position="87"/>
    </location>
</feature>
<sequence>MLGWHGGSGCKPHTLRQHGKGPLIEEKALIGNQVVPRGSKHQTMHALGEWAPAPAQFIQGSMHSSQGRKWLRENTHLEEKGSRQAEK</sequence>
<comment type="caution">
    <text evidence="2">The sequence shown here is derived from an EMBL/GenBank/DDBJ whole genome shotgun (WGS) entry which is preliminary data.</text>
</comment>
<organism evidence="2 3">
    <name type="scientific">Alligator mississippiensis</name>
    <name type="common">American alligator</name>
    <dbReference type="NCBI Taxonomy" id="8496"/>
    <lineage>
        <taxon>Eukaryota</taxon>
        <taxon>Metazoa</taxon>
        <taxon>Chordata</taxon>
        <taxon>Craniata</taxon>
        <taxon>Vertebrata</taxon>
        <taxon>Euteleostomi</taxon>
        <taxon>Archelosauria</taxon>
        <taxon>Archosauria</taxon>
        <taxon>Crocodylia</taxon>
        <taxon>Alligatoridae</taxon>
        <taxon>Alligatorinae</taxon>
        <taxon>Alligator</taxon>
    </lineage>
</organism>
<keyword evidence="3" id="KW-1185">Reference proteome</keyword>
<evidence type="ECO:0000313" key="2">
    <source>
        <dbReference type="EMBL" id="KYO25614.1"/>
    </source>
</evidence>
<reference evidence="2 3" key="1">
    <citation type="journal article" date="2012" name="Genome Biol.">
        <title>Sequencing three crocodilian genomes to illuminate the evolution of archosaurs and amniotes.</title>
        <authorList>
            <person name="St John J.A."/>
            <person name="Braun E.L."/>
            <person name="Isberg S.R."/>
            <person name="Miles L.G."/>
            <person name="Chong A.Y."/>
            <person name="Gongora J."/>
            <person name="Dalzell P."/>
            <person name="Moran C."/>
            <person name="Bed'hom B."/>
            <person name="Abzhanov A."/>
            <person name="Burgess S.C."/>
            <person name="Cooksey A.M."/>
            <person name="Castoe T.A."/>
            <person name="Crawford N.G."/>
            <person name="Densmore L.D."/>
            <person name="Drew J.C."/>
            <person name="Edwards S.V."/>
            <person name="Faircloth B.C."/>
            <person name="Fujita M.K."/>
            <person name="Greenwold M.J."/>
            <person name="Hoffmann F.G."/>
            <person name="Howard J.M."/>
            <person name="Iguchi T."/>
            <person name="Janes D.E."/>
            <person name="Khan S.Y."/>
            <person name="Kohno S."/>
            <person name="de Koning A.J."/>
            <person name="Lance S.L."/>
            <person name="McCarthy F.M."/>
            <person name="McCormack J.E."/>
            <person name="Merchant M.E."/>
            <person name="Peterson D.G."/>
            <person name="Pollock D.D."/>
            <person name="Pourmand N."/>
            <person name="Raney B.J."/>
            <person name="Roessler K.A."/>
            <person name="Sanford J.R."/>
            <person name="Sawyer R.H."/>
            <person name="Schmidt C.J."/>
            <person name="Triplett E.W."/>
            <person name="Tuberville T.D."/>
            <person name="Venegas-Anaya M."/>
            <person name="Howard J.T."/>
            <person name="Jarvis E.D."/>
            <person name="Guillette L.J.Jr."/>
            <person name="Glenn T.C."/>
            <person name="Green R.E."/>
            <person name="Ray D.A."/>
        </authorList>
    </citation>
    <scope>NUCLEOTIDE SEQUENCE [LARGE SCALE GENOMIC DNA]</scope>
    <source>
        <strain evidence="2">KSC_2009_1</strain>
    </source>
</reference>
<feature type="region of interest" description="Disordered" evidence="1">
    <location>
        <begin position="1"/>
        <end position="21"/>
    </location>
</feature>
<feature type="region of interest" description="Disordered" evidence="1">
    <location>
        <begin position="60"/>
        <end position="87"/>
    </location>
</feature>
<gene>
    <name evidence="2" type="ORF">Y1Q_0013775</name>
</gene>
<name>A0A151MM71_ALLMI</name>
<accession>A0A151MM71</accession>
<dbReference type="AlphaFoldDB" id="A0A151MM71"/>
<dbReference type="Proteomes" id="UP000050525">
    <property type="component" value="Unassembled WGS sequence"/>
</dbReference>
<evidence type="ECO:0000313" key="3">
    <source>
        <dbReference type="Proteomes" id="UP000050525"/>
    </source>
</evidence>
<dbReference type="EMBL" id="AKHW03005724">
    <property type="protein sequence ID" value="KYO25614.1"/>
    <property type="molecule type" value="Genomic_DNA"/>
</dbReference>
<proteinExistence type="predicted"/>
<evidence type="ECO:0000256" key="1">
    <source>
        <dbReference type="SAM" id="MobiDB-lite"/>
    </source>
</evidence>